<keyword evidence="4 8" id="KW-0822">Tryptophan biosynthesis</keyword>
<dbReference type="PANTHER" id="PTHR43406:SF1">
    <property type="entry name" value="TRYPTOPHAN SYNTHASE ALPHA CHAIN, CHLOROPLASTIC"/>
    <property type="match status" value="1"/>
</dbReference>
<accession>A0ABU4WG46</accession>
<dbReference type="Proteomes" id="UP001275932">
    <property type="component" value="Unassembled WGS sequence"/>
</dbReference>
<comment type="similarity">
    <text evidence="8 9">Belongs to the TrpA family.</text>
</comment>
<evidence type="ECO:0000256" key="8">
    <source>
        <dbReference type="HAMAP-Rule" id="MF_00131"/>
    </source>
</evidence>
<keyword evidence="5 8" id="KW-0057">Aromatic amino acid biosynthesis</keyword>
<keyword evidence="3 8" id="KW-0028">Amino-acid biosynthesis</keyword>
<comment type="subunit">
    <text evidence="2 8">Tetramer of two alpha and two beta chains.</text>
</comment>
<dbReference type="NCBIfam" id="TIGR00262">
    <property type="entry name" value="trpA"/>
    <property type="match status" value="1"/>
</dbReference>
<dbReference type="Pfam" id="PF00290">
    <property type="entry name" value="Trp_syntA"/>
    <property type="match status" value="1"/>
</dbReference>
<dbReference type="CDD" id="cd04724">
    <property type="entry name" value="Tryptophan_synthase_alpha"/>
    <property type="match status" value="1"/>
</dbReference>
<keyword evidence="11" id="KW-1185">Reference proteome</keyword>
<organism evidence="10 11">
    <name type="scientific">Intestinicryptomonas porci</name>
    <dbReference type="NCBI Taxonomy" id="2926320"/>
    <lineage>
        <taxon>Bacteria</taxon>
        <taxon>Pseudomonadati</taxon>
        <taxon>Verrucomicrobiota</taxon>
        <taxon>Opitutia</taxon>
        <taxon>Opitutales</taxon>
        <taxon>Intestinicryptomonaceae</taxon>
        <taxon>Intestinicryptomonas</taxon>
    </lineage>
</organism>
<dbReference type="InterPro" id="IPR018204">
    <property type="entry name" value="Trp_synthase_alpha_AS"/>
</dbReference>
<comment type="caution">
    <text evidence="10">The sequence shown here is derived from an EMBL/GenBank/DDBJ whole genome shotgun (WGS) entry which is preliminary data.</text>
</comment>
<comment type="catalytic activity">
    <reaction evidence="7 8">
        <text>(1S,2R)-1-C-(indol-3-yl)glycerol 3-phosphate + L-serine = D-glyceraldehyde 3-phosphate + L-tryptophan + H2O</text>
        <dbReference type="Rhea" id="RHEA:10532"/>
        <dbReference type="ChEBI" id="CHEBI:15377"/>
        <dbReference type="ChEBI" id="CHEBI:33384"/>
        <dbReference type="ChEBI" id="CHEBI:57912"/>
        <dbReference type="ChEBI" id="CHEBI:58866"/>
        <dbReference type="ChEBI" id="CHEBI:59776"/>
        <dbReference type="EC" id="4.2.1.20"/>
    </reaction>
</comment>
<comment type="function">
    <text evidence="8">The alpha subunit is responsible for the aldol cleavage of indoleglycerol phosphate to indole and glyceraldehyde 3-phosphate.</text>
</comment>
<dbReference type="SUPFAM" id="SSF51366">
    <property type="entry name" value="Ribulose-phoshate binding barrel"/>
    <property type="match status" value="1"/>
</dbReference>
<evidence type="ECO:0000313" key="10">
    <source>
        <dbReference type="EMBL" id="MDX8415536.1"/>
    </source>
</evidence>
<gene>
    <name evidence="8 10" type="primary">trpA</name>
    <name evidence="10" type="ORF">MOX91_04995</name>
</gene>
<evidence type="ECO:0000256" key="1">
    <source>
        <dbReference type="ARBA" id="ARBA00004733"/>
    </source>
</evidence>
<evidence type="ECO:0000313" key="11">
    <source>
        <dbReference type="Proteomes" id="UP001275932"/>
    </source>
</evidence>
<evidence type="ECO:0000256" key="3">
    <source>
        <dbReference type="ARBA" id="ARBA00022605"/>
    </source>
</evidence>
<dbReference type="Gene3D" id="3.20.20.70">
    <property type="entry name" value="Aldolase class I"/>
    <property type="match status" value="1"/>
</dbReference>
<evidence type="ECO:0000256" key="4">
    <source>
        <dbReference type="ARBA" id="ARBA00022822"/>
    </source>
</evidence>
<dbReference type="GO" id="GO:0004834">
    <property type="term" value="F:tryptophan synthase activity"/>
    <property type="evidence" value="ECO:0007669"/>
    <property type="project" value="UniProtKB-EC"/>
</dbReference>
<dbReference type="InterPro" id="IPR011060">
    <property type="entry name" value="RibuloseP-bd_barrel"/>
</dbReference>
<protein>
    <recommendedName>
        <fullName evidence="8">Tryptophan synthase alpha chain</fullName>
        <ecNumber evidence="8">4.2.1.20</ecNumber>
    </recommendedName>
</protein>
<evidence type="ECO:0000256" key="2">
    <source>
        <dbReference type="ARBA" id="ARBA00011270"/>
    </source>
</evidence>
<proteinExistence type="inferred from homology"/>
<dbReference type="PROSITE" id="PS00167">
    <property type="entry name" value="TRP_SYNTHASE_ALPHA"/>
    <property type="match status" value="1"/>
</dbReference>
<evidence type="ECO:0000256" key="5">
    <source>
        <dbReference type="ARBA" id="ARBA00023141"/>
    </source>
</evidence>
<dbReference type="PANTHER" id="PTHR43406">
    <property type="entry name" value="TRYPTOPHAN SYNTHASE, ALPHA CHAIN"/>
    <property type="match status" value="1"/>
</dbReference>
<sequence>MISQTFKNLKDKNRAALALFVTCGDPNIGFTERLVEAISKNGADIIELGVPFSDPMADGKTIQEASNRALQSQTNILQILDMVKRLRAKGVKTPFIIFGYFNTFLQIGLEELALRTKNSGANAWLVADLPLEESGEVVPVLKENGLDFIAIASPTTLLKRVKKISQTGSGFLYYVTVAGVTGIRDKLPEGFAKRLKDVREASELPVGAGFGISNFESAHLAAMNADCVIVGSKLVDLVYKTRIEDGEDKAIENAINFVKTLSSAMQRD</sequence>
<keyword evidence="6 8" id="KW-0456">Lyase</keyword>
<dbReference type="EC" id="4.2.1.20" evidence="8"/>
<name>A0ABU4WG46_9BACT</name>
<reference evidence="10 11" key="1">
    <citation type="submission" date="2022-03" db="EMBL/GenBank/DDBJ databases">
        <title>Novel taxa within the pig intestine.</title>
        <authorList>
            <person name="Wylensek D."/>
            <person name="Bishof K."/>
            <person name="Afrizal A."/>
            <person name="Clavel T."/>
        </authorList>
    </citation>
    <scope>NUCLEOTIDE SEQUENCE [LARGE SCALE GENOMIC DNA]</scope>
    <source>
        <strain evidence="10 11">CLA-KB-P66</strain>
    </source>
</reference>
<dbReference type="InterPro" id="IPR013785">
    <property type="entry name" value="Aldolase_TIM"/>
</dbReference>
<evidence type="ECO:0000256" key="7">
    <source>
        <dbReference type="ARBA" id="ARBA00049047"/>
    </source>
</evidence>
<dbReference type="EMBL" id="JALBUT010000005">
    <property type="protein sequence ID" value="MDX8415536.1"/>
    <property type="molecule type" value="Genomic_DNA"/>
</dbReference>
<feature type="active site" description="Proton acceptor" evidence="8">
    <location>
        <position position="47"/>
    </location>
</feature>
<evidence type="ECO:0000256" key="9">
    <source>
        <dbReference type="RuleBase" id="RU003662"/>
    </source>
</evidence>
<dbReference type="HAMAP" id="MF_00131">
    <property type="entry name" value="Trp_synth_alpha"/>
    <property type="match status" value="1"/>
</dbReference>
<comment type="pathway">
    <text evidence="1 8">Amino-acid biosynthesis; L-tryptophan biosynthesis; L-tryptophan from chorismate: step 5/5.</text>
</comment>
<dbReference type="RefSeq" id="WP_370396983.1">
    <property type="nucleotide sequence ID" value="NZ_JALBUT010000005.1"/>
</dbReference>
<evidence type="ECO:0000256" key="6">
    <source>
        <dbReference type="ARBA" id="ARBA00023239"/>
    </source>
</evidence>
<dbReference type="InterPro" id="IPR002028">
    <property type="entry name" value="Trp_synthase_suA"/>
</dbReference>
<feature type="active site" description="Proton acceptor" evidence="8">
    <location>
        <position position="58"/>
    </location>
</feature>